<evidence type="ECO:0000313" key="2">
    <source>
        <dbReference type="Proteomes" id="UP000002117"/>
    </source>
</evidence>
<dbReference type="RefSeq" id="YP_164672.1">
    <property type="nucleotide sequence ID" value="NC_006565.1"/>
</dbReference>
<dbReference type="OrthoDB" id="28597at10239"/>
<proteinExistence type="predicted"/>
<accession>Q5ULS7</accession>
<dbReference type="EMBL" id="AY682195">
    <property type="protein sequence ID" value="AAV35857.1"/>
    <property type="molecule type" value="Genomic_DNA"/>
</dbReference>
<protein>
    <submittedName>
        <fullName evidence="1">Orf37</fullName>
    </submittedName>
</protein>
<dbReference type="Proteomes" id="UP000002117">
    <property type="component" value="Segment"/>
</dbReference>
<dbReference type="KEGG" id="vg:3197331"/>
<evidence type="ECO:0000313" key="1">
    <source>
        <dbReference type="EMBL" id="AAV35857.1"/>
    </source>
</evidence>
<reference evidence="1 2" key="1">
    <citation type="journal article" date="2004" name="J. Bacteriol.">
        <title>Lactobacillus plantarum bacteriophage LP65: a new member of the SPO1-like genus of the family Myoviridae.</title>
        <authorList>
            <person name="Chibani-Chennoufi S."/>
            <person name="Dillmann M.L."/>
            <person name="Marvin-Guy L."/>
            <person name="Rami-Shojaei S."/>
            <person name="Brussow H."/>
        </authorList>
    </citation>
    <scope>NUCLEOTIDE SEQUENCE</scope>
</reference>
<keyword evidence="2" id="KW-1185">Reference proteome</keyword>
<organism evidence="1 2">
    <name type="scientific">Lactobacillus phage LP65</name>
    <dbReference type="NCBI Taxonomy" id="2892344"/>
    <lineage>
        <taxon>Viruses</taxon>
        <taxon>Duplodnaviria</taxon>
        <taxon>Heunggongvirae</taxon>
        <taxon>Uroviricota</taxon>
        <taxon>Caudoviricetes</taxon>
        <taxon>Herelleviridae</taxon>
        <taxon>Salchichonvirus</taxon>
        <taxon>Salchichonvirus LP65</taxon>
    </lineage>
</organism>
<gene>
    <name evidence="1" type="ORF">orf37</name>
</gene>
<sequence>MVVIKFRGIPLEDVSDIDGVDYDGKFVYGNYVKYDDSAVIVGDALEVGEDRFWPSWWVPVDPKTVGQFTGVEDVDGHDIYVGDEVESWSDASELTMEPKLYEVVDRGLFNNPGYYLSIVGVPHAIYPNLSFSFGLYRVVGTIYD</sequence>
<name>Q5ULS7_9CAUD</name>
<dbReference type="SUPFAM" id="SSF159006">
    <property type="entry name" value="YopX-like"/>
    <property type="match status" value="1"/>
</dbReference>